<keyword evidence="1" id="KW-0378">Hydrolase</keyword>
<protein>
    <recommendedName>
        <fullName evidence="4">Alpha/beta hydrolase</fullName>
    </recommendedName>
</protein>
<sequence length="60" mass="7291">MLKVSRPNVYELNLDLFYDYRNNVKLYPEWQRYMRELQPAVLVVWGKNDEYFPESGANAF</sequence>
<accession>A0A937F385</accession>
<organism evidence="2 3">
    <name type="scientific">Fulvivirga sediminis</name>
    <dbReference type="NCBI Taxonomy" id="2803949"/>
    <lineage>
        <taxon>Bacteria</taxon>
        <taxon>Pseudomonadati</taxon>
        <taxon>Bacteroidota</taxon>
        <taxon>Cytophagia</taxon>
        <taxon>Cytophagales</taxon>
        <taxon>Fulvivirgaceae</taxon>
        <taxon>Fulvivirga</taxon>
    </lineage>
</organism>
<dbReference type="InterPro" id="IPR051340">
    <property type="entry name" value="Haloalkane_dehalogenase"/>
</dbReference>
<dbReference type="SUPFAM" id="SSF53474">
    <property type="entry name" value="alpha/beta-Hydrolases"/>
    <property type="match status" value="1"/>
</dbReference>
<dbReference type="GO" id="GO:0004301">
    <property type="term" value="F:epoxide hydrolase activity"/>
    <property type="evidence" value="ECO:0007669"/>
    <property type="project" value="TreeGrafter"/>
</dbReference>
<dbReference type="Proteomes" id="UP000659388">
    <property type="component" value="Unassembled WGS sequence"/>
</dbReference>
<dbReference type="InterPro" id="IPR029058">
    <property type="entry name" value="AB_hydrolase_fold"/>
</dbReference>
<dbReference type="PANTHER" id="PTHR42977:SF3">
    <property type="entry name" value="AB HYDROLASE-1 DOMAIN-CONTAINING PROTEIN"/>
    <property type="match status" value="1"/>
</dbReference>
<comment type="caution">
    <text evidence="2">The sequence shown here is derived from an EMBL/GenBank/DDBJ whole genome shotgun (WGS) entry which is preliminary data.</text>
</comment>
<evidence type="ECO:0000313" key="2">
    <source>
        <dbReference type="EMBL" id="MBL3655521.1"/>
    </source>
</evidence>
<dbReference type="EMBL" id="JAESIY010000002">
    <property type="protein sequence ID" value="MBL3655521.1"/>
    <property type="molecule type" value="Genomic_DNA"/>
</dbReference>
<dbReference type="PANTHER" id="PTHR42977">
    <property type="entry name" value="HYDROLASE-RELATED"/>
    <property type="match status" value="1"/>
</dbReference>
<gene>
    <name evidence="2" type="ORF">JL102_05220</name>
</gene>
<evidence type="ECO:0008006" key="4">
    <source>
        <dbReference type="Google" id="ProtNLM"/>
    </source>
</evidence>
<dbReference type="AlphaFoldDB" id="A0A937F385"/>
<evidence type="ECO:0000256" key="1">
    <source>
        <dbReference type="ARBA" id="ARBA00022801"/>
    </source>
</evidence>
<evidence type="ECO:0000313" key="3">
    <source>
        <dbReference type="Proteomes" id="UP000659388"/>
    </source>
</evidence>
<reference evidence="2" key="1">
    <citation type="submission" date="2021-01" db="EMBL/GenBank/DDBJ databases">
        <title>Fulvivirga kasyanovii gen. nov., sp nov., a novel member of the phylum Bacteroidetes isolated from seawater in a mussel farm.</title>
        <authorList>
            <person name="Zhao L.-H."/>
            <person name="Wang Z.-J."/>
        </authorList>
    </citation>
    <scope>NUCLEOTIDE SEQUENCE</scope>
    <source>
        <strain evidence="2">2943</strain>
    </source>
</reference>
<dbReference type="RefSeq" id="WP_202243187.1">
    <property type="nucleotide sequence ID" value="NZ_JAESIY010000002.1"/>
</dbReference>
<proteinExistence type="predicted"/>
<keyword evidence="3" id="KW-1185">Reference proteome</keyword>
<name>A0A937F385_9BACT</name>